<name>A0ABQ9J640_9CUCU</name>
<proteinExistence type="predicted"/>
<evidence type="ECO:0000256" key="1">
    <source>
        <dbReference type="SAM" id="MobiDB-lite"/>
    </source>
</evidence>
<organism evidence="2 3">
    <name type="scientific">Molorchus minor</name>
    <dbReference type="NCBI Taxonomy" id="1323400"/>
    <lineage>
        <taxon>Eukaryota</taxon>
        <taxon>Metazoa</taxon>
        <taxon>Ecdysozoa</taxon>
        <taxon>Arthropoda</taxon>
        <taxon>Hexapoda</taxon>
        <taxon>Insecta</taxon>
        <taxon>Pterygota</taxon>
        <taxon>Neoptera</taxon>
        <taxon>Endopterygota</taxon>
        <taxon>Coleoptera</taxon>
        <taxon>Polyphaga</taxon>
        <taxon>Cucujiformia</taxon>
        <taxon>Chrysomeloidea</taxon>
        <taxon>Cerambycidae</taxon>
        <taxon>Lamiinae</taxon>
        <taxon>Monochamini</taxon>
        <taxon>Molorchus</taxon>
    </lineage>
</organism>
<evidence type="ECO:0000313" key="3">
    <source>
        <dbReference type="Proteomes" id="UP001162164"/>
    </source>
</evidence>
<dbReference type="EMBL" id="JAPWTJ010001165">
    <property type="protein sequence ID" value="KAJ8973470.1"/>
    <property type="molecule type" value="Genomic_DNA"/>
</dbReference>
<keyword evidence="3" id="KW-1185">Reference proteome</keyword>
<feature type="region of interest" description="Disordered" evidence="1">
    <location>
        <begin position="1"/>
        <end position="51"/>
    </location>
</feature>
<evidence type="ECO:0000313" key="2">
    <source>
        <dbReference type="EMBL" id="KAJ8973470.1"/>
    </source>
</evidence>
<comment type="caution">
    <text evidence="2">The sequence shown here is derived from an EMBL/GenBank/DDBJ whole genome shotgun (WGS) entry which is preliminary data.</text>
</comment>
<feature type="region of interest" description="Disordered" evidence="1">
    <location>
        <begin position="86"/>
        <end position="108"/>
    </location>
</feature>
<dbReference type="Proteomes" id="UP001162164">
    <property type="component" value="Unassembled WGS sequence"/>
</dbReference>
<sequence>MGKTMEKGSTQRDEKGNTELRPKERGNSPKRKGGTQGTLISQSKRDSGGWRGAVLVVMPGLRGWAKGAEAPGPPFCKILQFESVHQSNPSKSNRVQKPGLDFNLGKTY</sequence>
<protein>
    <submittedName>
        <fullName evidence="2">Uncharacterized protein</fullName>
    </submittedName>
</protein>
<feature type="compositionally biased region" description="Polar residues" evidence="1">
    <location>
        <begin position="86"/>
        <end position="95"/>
    </location>
</feature>
<reference evidence="2" key="1">
    <citation type="journal article" date="2023" name="Insect Mol. Biol.">
        <title>Genome sequencing provides insights into the evolution of gene families encoding plant cell wall-degrading enzymes in longhorned beetles.</title>
        <authorList>
            <person name="Shin N.R."/>
            <person name="Okamura Y."/>
            <person name="Kirsch R."/>
            <person name="Pauchet Y."/>
        </authorList>
    </citation>
    <scope>NUCLEOTIDE SEQUENCE</scope>
    <source>
        <strain evidence="2">MMC_N1</strain>
    </source>
</reference>
<gene>
    <name evidence="2" type="ORF">NQ317_013464</name>
</gene>
<accession>A0ABQ9J640</accession>
<feature type="compositionally biased region" description="Basic and acidic residues" evidence="1">
    <location>
        <begin position="1"/>
        <end position="27"/>
    </location>
</feature>